<reference evidence="2" key="1">
    <citation type="submission" date="2015-12" db="EMBL/GenBank/DDBJ databases">
        <title>Update maize B73 reference genome by single molecule sequencing technologies.</title>
        <authorList>
            <consortium name="Maize Genome Sequencing Project"/>
            <person name="Ware D."/>
        </authorList>
    </citation>
    <scope>NUCLEOTIDE SEQUENCE [LARGE SCALE GENOMIC DNA]</scope>
    <source>
        <tissue evidence="2">Seedling</tissue>
    </source>
</reference>
<dbReference type="GO" id="GO:0042254">
    <property type="term" value="P:ribosome biogenesis"/>
    <property type="evidence" value="ECO:0007669"/>
    <property type="project" value="InterPro"/>
</dbReference>
<dbReference type="InParanoid" id="A0A1D6N841"/>
<keyword evidence="2" id="KW-0378">Hydrolase</keyword>
<dbReference type="PANTHER" id="PTHR12858:SF2">
    <property type="entry name" value="RIBOSOME BIOGENESIS PROTEIN BMS1 HOMOLOG"/>
    <property type="match status" value="1"/>
</dbReference>
<protein>
    <submittedName>
        <fullName evidence="2">p-loop containing nucleoside triphosphate hydrolase superfamily protein</fullName>
    </submittedName>
</protein>
<dbReference type="EMBL" id="CM007649">
    <property type="protein sequence ID" value="ONM36753.1"/>
    <property type="molecule type" value="Genomic_DNA"/>
</dbReference>
<dbReference type="PANTHER" id="PTHR12858">
    <property type="entry name" value="RIBOSOME BIOGENESIS PROTEIN"/>
    <property type="match status" value="1"/>
</dbReference>
<proteinExistence type="predicted"/>
<organism evidence="2">
    <name type="scientific">Zea mays</name>
    <name type="common">Maize</name>
    <dbReference type="NCBI Taxonomy" id="4577"/>
    <lineage>
        <taxon>Eukaryota</taxon>
        <taxon>Viridiplantae</taxon>
        <taxon>Streptophyta</taxon>
        <taxon>Embryophyta</taxon>
        <taxon>Tracheophyta</taxon>
        <taxon>Spermatophyta</taxon>
        <taxon>Magnoliopsida</taxon>
        <taxon>Liliopsida</taxon>
        <taxon>Poales</taxon>
        <taxon>Poaceae</taxon>
        <taxon>PACMAD clade</taxon>
        <taxon>Panicoideae</taxon>
        <taxon>Andropogonodae</taxon>
        <taxon>Andropogoneae</taxon>
        <taxon>Tripsacinae</taxon>
        <taxon>Zea</taxon>
    </lineage>
</organism>
<dbReference type="Pfam" id="PF04950">
    <property type="entry name" value="RIBIOP_C"/>
    <property type="match status" value="1"/>
</dbReference>
<dbReference type="PaxDb" id="4577-AC203956.3_FGP004"/>
<accession>A0A3L6FL98</accession>
<dbReference type="SMART" id="SM01362">
    <property type="entry name" value="DUF663"/>
    <property type="match status" value="1"/>
</dbReference>
<accession>A0A1D6N841</accession>
<dbReference type="SMR" id="A0A1D6N841"/>
<feature type="domain" description="Ribosome biogenesis protein BMS1/TSR1 C-terminal" evidence="1">
    <location>
        <begin position="1"/>
        <end position="161"/>
    </location>
</feature>
<dbReference type="STRING" id="4577.A0A1D6N841"/>
<gene>
    <name evidence="2" type="ORF">ZEAMMB73_Zm00001d043035</name>
</gene>
<dbReference type="EMBL" id="CM007649">
    <property type="protein sequence ID" value="ONM36752.1"/>
    <property type="molecule type" value="Genomic_DNA"/>
</dbReference>
<dbReference type="InterPro" id="IPR039761">
    <property type="entry name" value="Bms1/Tsr1"/>
</dbReference>
<evidence type="ECO:0000259" key="1">
    <source>
        <dbReference type="SMART" id="SM01362"/>
    </source>
</evidence>
<dbReference type="InterPro" id="IPR007034">
    <property type="entry name" value="BMS1_TSR1_C"/>
</dbReference>
<dbReference type="GO" id="GO:0016787">
    <property type="term" value="F:hydrolase activity"/>
    <property type="evidence" value="ECO:0007669"/>
    <property type="project" value="UniProtKB-KW"/>
</dbReference>
<evidence type="ECO:0000313" key="2">
    <source>
        <dbReference type="EMBL" id="ONM36752.1"/>
    </source>
</evidence>
<sequence>MDVSVGSRARHLTDVDGDLWDLVRRDLQLKATFLYIDLNRCRQSNIDYTSSQVPFRITATGWVQEFNNTARIVKKIKLTGTPCKIFKKTALIKGMFTSDLEVARFEGASIRTVSGIRGQVKKAAKIEPRDMLKRKGENTEGIARCTFEDRILMSDIVFLRA</sequence>
<name>A0A1D6N841_MAIZE</name>
<dbReference type="AlphaFoldDB" id="A0A1D6N841"/>